<comment type="caution">
    <text evidence="2">The sequence shown here is derived from an EMBL/GenBank/DDBJ whole genome shotgun (WGS) entry which is preliminary data.</text>
</comment>
<accession>A0A7J8EEK0</accession>
<keyword evidence="3" id="KW-1185">Reference proteome</keyword>
<evidence type="ECO:0000313" key="3">
    <source>
        <dbReference type="Proteomes" id="UP000550707"/>
    </source>
</evidence>
<name>A0A7J8EEK0_MOLMO</name>
<dbReference type="Proteomes" id="UP000550707">
    <property type="component" value="Unassembled WGS sequence"/>
</dbReference>
<feature type="compositionally biased region" description="Gly residues" evidence="1">
    <location>
        <begin position="116"/>
        <end position="125"/>
    </location>
</feature>
<evidence type="ECO:0000313" key="2">
    <source>
        <dbReference type="EMBL" id="KAF6433904.1"/>
    </source>
</evidence>
<dbReference type="AlphaFoldDB" id="A0A7J8EEK0"/>
<sequence>MWSWEDVIPRLPTPHPEVVSSVSKQPSLGLICSPVPVPRHRARLPGQGSEAAKGSAGQRGPAGRKRTPGVSVTCLVVSWPEGLWRPELLGGSGGLKALHSAGQMRWECWCRRPGPGGRTPAGPGEGSLPPAFTGAPHTRIPQAPKHRAPPQRLEVPVSRGQ</sequence>
<dbReference type="EMBL" id="JACASF010000014">
    <property type="protein sequence ID" value="KAF6433904.1"/>
    <property type="molecule type" value="Genomic_DNA"/>
</dbReference>
<reference evidence="2 3" key="1">
    <citation type="journal article" date="2020" name="Nature">
        <title>Six reference-quality genomes reveal evolution of bat adaptations.</title>
        <authorList>
            <person name="Jebb D."/>
            <person name="Huang Z."/>
            <person name="Pippel M."/>
            <person name="Hughes G.M."/>
            <person name="Lavrichenko K."/>
            <person name="Devanna P."/>
            <person name="Winkler S."/>
            <person name="Jermiin L.S."/>
            <person name="Skirmuntt E.C."/>
            <person name="Katzourakis A."/>
            <person name="Burkitt-Gray L."/>
            <person name="Ray D.A."/>
            <person name="Sullivan K.A.M."/>
            <person name="Roscito J.G."/>
            <person name="Kirilenko B.M."/>
            <person name="Davalos L.M."/>
            <person name="Corthals A.P."/>
            <person name="Power M.L."/>
            <person name="Jones G."/>
            <person name="Ransome R.D."/>
            <person name="Dechmann D.K.N."/>
            <person name="Locatelli A.G."/>
            <person name="Puechmaille S.J."/>
            <person name="Fedrigo O."/>
            <person name="Jarvis E.D."/>
            <person name="Hiller M."/>
            <person name="Vernes S.C."/>
            <person name="Myers E.W."/>
            <person name="Teeling E.C."/>
        </authorList>
    </citation>
    <scope>NUCLEOTIDE SEQUENCE [LARGE SCALE GENOMIC DNA]</scope>
    <source>
        <strain evidence="2">MMolMol1</strain>
        <tissue evidence="2">Muscle</tissue>
    </source>
</reference>
<evidence type="ECO:0000256" key="1">
    <source>
        <dbReference type="SAM" id="MobiDB-lite"/>
    </source>
</evidence>
<feature type="region of interest" description="Disordered" evidence="1">
    <location>
        <begin position="116"/>
        <end position="161"/>
    </location>
</feature>
<gene>
    <name evidence="2" type="ORF">HJG59_008949</name>
</gene>
<organism evidence="2 3">
    <name type="scientific">Molossus molossus</name>
    <name type="common">Pallas' mastiff bat</name>
    <name type="synonym">Vespertilio molossus</name>
    <dbReference type="NCBI Taxonomy" id="27622"/>
    <lineage>
        <taxon>Eukaryota</taxon>
        <taxon>Metazoa</taxon>
        <taxon>Chordata</taxon>
        <taxon>Craniata</taxon>
        <taxon>Vertebrata</taxon>
        <taxon>Euteleostomi</taxon>
        <taxon>Mammalia</taxon>
        <taxon>Eutheria</taxon>
        <taxon>Laurasiatheria</taxon>
        <taxon>Chiroptera</taxon>
        <taxon>Yangochiroptera</taxon>
        <taxon>Molossidae</taxon>
        <taxon>Molossus</taxon>
    </lineage>
</organism>
<feature type="region of interest" description="Disordered" evidence="1">
    <location>
        <begin position="39"/>
        <end position="68"/>
    </location>
</feature>
<dbReference type="InParanoid" id="A0A7J8EEK0"/>
<protein>
    <submittedName>
        <fullName evidence="2">Uncharacterized protein</fullName>
    </submittedName>
</protein>
<proteinExistence type="predicted"/>